<dbReference type="Gene3D" id="6.10.250.690">
    <property type="match status" value="1"/>
</dbReference>
<dbReference type="InterPro" id="IPR016032">
    <property type="entry name" value="Sig_transdc_resp-reg_C-effctor"/>
</dbReference>
<keyword evidence="2 7" id="KW-0597">Phosphoprotein</keyword>
<dbReference type="PANTHER" id="PTHR48111">
    <property type="entry name" value="REGULATOR OF RPOS"/>
    <property type="match status" value="1"/>
</dbReference>
<dbReference type="RefSeq" id="WP_146937143.1">
    <property type="nucleotide sequence ID" value="NZ_BJXW01000013.1"/>
</dbReference>
<evidence type="ECO:0000256" key="4">
    <source>
        <dbReference type="ARBA" id="ARBA00023015"/>
    </source>
</evidence>
<organism evidence="11 12">
    <name type="scientific">Cerasibacillus quisquiliarum</name>
    <dbReference type="NCBI Taxonomy" id="227865"/>
    <lineage>
        <taxon>Bacteria</taxon>
        <taxon>Bacillati</taxon>
        <taxon>Bacillota</taxon>
        <taxon>Bacilli</taxon>
        <taxon>Bacillales</taxon>
        <taxon>Bacillaceae</taxon>
        <taxon>Cerasibacillus</taxon>
    </lineage>
</organism>
<evidence type="ECO:0000256" key="2">
    <source>
        <dbReference type="ARBA" id="ARBA00022553"/>
    </source>
</evidence>
<dbReference type="EMBL" id="BJXW01000013">
    <property type="protein sequence ID" value="GEN31185.1"/>
    <property type="molecule type" value="Genomic_DNA"/>
</dbReference>
<dbReference type="PROSITE" id="PS50110">
    <property type="entry name" value="RESPONSE_REGULATORY"/>
    <property type="match status" value="1"/>
</dbReference>
<dbReference type="Gene3D" id="1.10.10.10">
    <property type="entry name" value="Winged helix-like DNA-binding domain superfamily/Winged helix DNA-binding domain"/>
    <property type="match status" value="1"/>
</dbReference>
<evidence type="ECO:0000256" key="7">
    <source>
        <dbReference type="PROSITE-ProRule" id="PRU00169"/>
    </source>
</evidence>
<feature type="modified residue" description="4-aspartylphosphate" evidence="7">
    <location>
        <position position="52"/>
    </location>
</feature>
<proteinExistence type="predicted"/>
<dbReference type="InterPro" id="IPR036388">
    <property type="entry name" value="WH-like_DNA-bd_sf"/>
</dbReference>
<dbReference type="SUPFAM" id="SSF46894">
    <property type="entry name" value="C-terminal effector domain of the bipartite response regulators"/>
    <property type="match status" value="1"/>
</dbReference>
<dbReference type="AlphaFoldDB" id="A0A511UX23"/>
<dbReference type="SMART" id="SM00862">
    <property type="entry name" value="Trans_reg_C"/>
    <property type="match status" value="1"/>
</dbReference>
<accession>A0A511UX23</accession>
<dbReference type="InterPro" id="IPR011006">
    <property type="entry name" value="CheY-like_superfamily"/>
</dbReference>
<dbReference type="GO" id="GO:0000976">
    <property type="term" value="F:transcription cis-regulatory region binding"/>
    <property type="evidence" value="ECO:0007669"/>
    <property type="project" value="TreeGrafter"/>
</dbReference>
<comment type="caution">
    <text evidence="11">The sequence shown here is derived from an EMBL/GenBank/DDBJ whole genome shotgun (WGS) entry which is preliminary data.</text>
</comment>
<dbReference type="SUPFAM" id="SSF52172">
    <property type="entry name" value="CheY-like"/>
    <property type="match status" value="1"/>
</dbReference>
<evidence type="ECO:0000259" key="10">
    <source>
        <dbReference type="PROSITE" id="PS51755"/>
    </source>
</evidence>
<evidence type="ECO:0000256" key="1">
    <source>
        <dbReference type="ARBA" id="ARBA00004496"/>
    </source>
</evidence>
<dbReference type="PANTHER" id="PTHR48111:SF73">
    <property type="entry name" value="ALKALINE PHOSPHATASE SYNTHESIS TRANSCRIPTIONAL REGULATORY PROTEIN PHOP"/>
    <property type="match status" value="1"/>
</dbReference>
<dbReference type="GO" id="GO:0006355">
    <property type="term" value="P:regulation of DNA-templated transcription"/>
    <property type="evidence" value="ECO:0007669"/>
    <property type="project" value="InterPro"/>
</dbReference>
<keyword evidence="4" id="KW-0805">Transcription regulation</keyword>
<dbReference type="InterPro" id="IPR001789">
    <property type="entry name" value="Sig_transdc_resp-reg_receiver"/>
</dbReference>
<dbReference type="InterPro" id="IPR001867">
    <property type="entry name" value="OmpR/PhoB-type_DNA-bd"/>
</dbReference>
<dbReference type="CDD" id="cd00383">
    <property type="entry name" value="trans_reg_C"/>
    <property type="match status" value="1"/>
</dbReference>
<dbReference type="InterPro" id="IPR039420">
    <property type="entry name" value="WalR-like"/>
</dbReference>
<gene>
    <name evidence="11" type="ORF">CQU01_14230</name>
</gene>
<comment type="subcellular location">
    <subcellularLocation>
        <location evidence="1">Cytoplasm</location>
    </subcellularLocation>
</comment>
<sequence>MVKALLVDDEKRMLDLLALYLRPHNFICKKAISAKEALSFLKEETFDIVLIDIMMPEINGWKLCQEIRKDSDIPIIMVSAREQKEDIIKGLKLGADDYVTKPFDEDELLARIEAVLRRMKPARKIEVNGLLWNEDEFELSYKNNTLKLTPKEFTMLGYFMRKPNQVYTREQLIELIWGYDSHTEGRTVDSHVRNMRDKIRQSGFPIDDYLITVWGIGYKWVNKPSL</sequence>
<dbReference type="GO" id="GO:0005829">
    <property type="term" value="C:cytosol"/>
    <property type="evidence" value="ECO:0007669"/>
    <property type="project" value="TreeGrafter"/>
</dbReference>
<protein>
    <submittedName>
        <fullName evidence="11">DNA-binding response regulator</fullName>
    </submittedName>
</protein>
<dbReference type="CDD" id="cd17574">
    <property type="entry name" value="REC_OmpR"/>
    <property type="match status" value="1"/>
</dbReference>
<evidence type="ECO:0000256" key="8">
    <source>
        <dbReference type="PROSITE-ProRule" id="PRU01091"/>
    </source>
</evidence>
<dbReference type="Proteomes" id="UP000321491">
    <property type="component" value="Unassembled WGS sequence"/>
</dbReference>
<keyword evidence="12" id="KW-1185">Reference proteome</keyword>
<dbReference type="FunFam" id="3.40.50.2300:FF:000001">
    <property type="entry name" value="DNA-binding response regulator PhoB"/>
    <property type="match status" value="1"/>
</dbReference>
<evidence type="ECO:0000256" key="6">
    <source>
        <dbReference type="ARBA" id="ARBA00023163"/>
    </source>
</evidence>
<dbReference type="GO" id="GO:0032993">
    <property type="term" value="C:protein-DNA complex"/>
    <property type="evidence" value="ECO:0007669"/>
    <property type="project" value="TreeGrafter"/>
</dbReference>
<feature type="domain" description="Response regulatory" evidence="9">
    <location>
        <begin position="3"/>
        <end position="116"/>
    </location>
</feature>
<dbReference type="PROSITE" id="PS51755">
    <property type="entry name" value="OMPR_PHOB"/>
    <property type="match status" value="1"/>
</dbReference>
<dbReference type="OrthoDB" id="9790442at2"/>
<keyword evidence="6" id="KW-0804">Transcription</keyword>
<dbReference type="GO" id="GO:0000156">
    <property type="term" value="F:phosphorelay response regulator activity"/>
    <property type="evidence" value="ECO:0007669"/>
    <property type="project" value="TreeGrafter"/>
</dbReference>
<dbReference type="SMART" id="SM00448">
    <property type="entry name" value="REC"/>
    <property type="match status" value="1"/>
</dbReference>
<feature type="DNA-binding region" description="OmpR/PhoB-type" evidence="8">
    <location>
        <begin position="122"/>
        <end position="222"/>
    </location>
</feature>
<evidence type="ECO:0000313" key="12">
    <source>
        <dbReference type="Proteomes" id="UP000321491"/>
    </source>
</evidence>
<feature type="domain" description="OmpR/PhoB-type" evidence="10">
    <location>
        <begin position="122"/>
        <end position="222"/>
    </location>
</feature>
<dbReference type="Pfam" id="PF00072">
    <property type="entry name" value="Response_reg"/>
    <property type="match status" value="1"/>
</dbReference>
<keyword evidence="5 8" id="KW-0238">DNA-binding</keyword>
<dbReference type="Pfam" id="PF00486">
    <property type="entry name" value="Trans_reg_C"/>
    <property type="match status" value="1"/>
</dbReference>
<keyword evidence="3" id="KW-0902">Two-component regulatory system</keyword>
<reference evidence="11 12" key="1">
    <citation type="submission" date="2019-07" db="EMBL/GenBank/DDBJ databases">
        <title>Whole genome shotgun sequence of Cerasibacillus quisquiliarum NBRC 102429.</title>
        <authorList>
            <person name="Hosoyama A."/>
            <person name="Uohara A."/>
            <person name="Ohji S."/>
            <person name="Ichikawa N."/>
        </authorList>
    </citation>
    <scope>NUCLEOTIDE SEQUENCE [LARGE SCALE GENOMIC DNA]</scope>
    <source>
        <strain evidence="11 12">NBRC 102429</strain>
    </source>
</reference>
<evidence type="ECO:0000313" key="11">
    <source>
        <dbReference type="EMBL" id="GEN31185.1"/>
    </source>
</evidence>
<evidence type="ECO:0000259" key="9">
    <source>
        <dbReference type="PROSITE" id="PS50110"/>
    </source>
</evidence>
<dbReference type="Gene3D" id="3.40.50.2300">
    <property type="match status" value="1"/>
</dbReference>
<evidence type="ECO:0000256" key="5">
    <source>
        <dbReference type="ARBA" id="ARBA00023125"/>
    </source>
</evidence>
<evidence type="ECO:0000256" key="3">
    <source>
        <dbReference type="ARBA" id="ARBA00023012"/>
    </source>
</evidence>
<name>A0A511UX23_9BACI</name>